<dbReference type="PANTHER" id="PTHR48078">
    <property type="entry name" value="THREONINE DEHYDRATASE, MITOCHONDRIAL-RELATED"/>
    <property type="match status" value="1"/>
</dbReference>
<proteinExistence type="predicted"/>
<dbReference type="GO" id="GO:0006565">
    <property type="term" value="P:L-serine catabolic process"/>
    <property type="evidence" value="ECO:0007669"/>
    <property type="project" value="TreeGrafter"/>
</dbReference>
<accession>A0A5E5BY28</accession>
<keyword evidence="3 5" id="KW-0456">Lyase</keyword>
<dbReference type="Proteomes" id="UP000382040">
    <property type="component" value="Unassembled WGS sequence"/>
</dbReference>
<keyword evidence="6" id="KW-1185">Reference proteome</keyword>
<evidence type="ECO:0000256" key="3">
    <source>
        <dbReference type="ARBA" id="ARBA00023239"/>
    </source>
</evidence>
<dbReference type="OrthoDB" id="9811476at2"/>
<dbReference type="GO" id="GO:0009097">
    <property type="term" value="P:isoleucine biosynthetic process"/>
    <property type="evidence" value="ECO:0007669"/>
    <property type="project" value="TreeGrafter"/>
</dbReference>
<dbReference type="NCBIfam" id="NF006094">
    <property type="entry name" value="PRK08246.1"/>
    <property type="match status" value="1"/>
</dbReference>
<dbReference type="EMBL" id="CABPST010000014">
    <property type="protein sequence ID" value="VVE90236.1"/>
    <property type="molecule type" value="Genomic_DNA"/>
</dbReference>
<dbReference type="EC" id="4.2.1.-" evidence="5"/>
<evidence type="ECO:0000256" key="2">
    <source>
        <dbReference type="ARBA" id="ARBA00022898"/>
    </source>
</evidence>
<evidence type="ECO:0000259" key="4">
    <source>
        <dbReference type="Pfam" id="PF00291"/>
    </source>
</evidence>
<dbReference type="AlphaFoldDB" id="A0A5E5BY28"/>
<organism evidence="5 6">
    <name type="scientific">Pandoraea bronchicola</name>
    <dbReference type="NCBI Taxonomy" id="2508287"/>
    <lineage>
        <taxon>Bacteria</taxon>
        <taxon>Pseudomonadati</taxon>
        <taxon>Pseudomonadota</taxon>
        <taxon>Betaproteobacteria</taxon>
        <taxon>Burkholderiales</taxon>
        <taxon>Burkholderiaceae</taxon>
        <taxon>Pandoraea</taxon>
    </lineage>
</organism>
<dbReference type="GO" id="GO:0003941">
    <property type="term" value="F:L-serine ammonia-lyase activity"/>
    <property type="evidence" value="ECO:0007669"/>
    <property type="project" value="TreeGrafter"/>
</dbReference>
<reference evidence="5 6" key="1">
    <citation type="submission" date="2019-08" db="EMBL/GenBank/DDBJ databases">
        <authorList>
            <person name="Peeters C."/>
        </authorList>
    </citation>
    <scope>NUCLEOTIDE SEQUENCE [LARGE SCALE GENOMIC DNA]</scope>
    <source>
        <strain evidence="5 6">LMG 20603</strain>
    </source>
</reference>
<dbReference type="PANTHER" id="PTHR48078:SF6">
    <property type="entry name" value="L-THREONINE DEHYDRATASE CATABOLIC TDCB"/>
    <property type="match status" value="1"/>
</dbReference>
<dbReference type="GO" id="GO:0006567">
    <property type="term" value="P:L-threonine catabolic process"/>
    <property type="evidence" value="ECO:0007669"/>
    <property type="project" value="TreeGrafter"/>
</dbReference>
<dbReference type="SUPFAM" id="SSF53686">
    <property type="entry name" value="Tryptophan synthase beta subunit-like PLP-dependent enzymes"/>
    <property type="match status" value="1"/>
</dbReference>
<dbReference type="Pfam" id="PF00291">
    <property type="entry name" value="PALP"/>
    <property type="match status" value="1"/>
</dbReference>
<dbReference type="Gene3D" id="3.40.50.1100">
    <property type="match status" value="2"/>
</dbReference>
<dbReference type="GO" id="GO:0004794">
    <property type="term" value="F:threonine deaminase activity"/>
    <property type="evidence" value="ECO:0007669"/>
    <property type="project" value="TreeGrafter"/>
</dbReference>
<dbReference type="InterPro" id="IPR036052">
    <property type="entry name" value="TrpB-like_PALP_sf"/>
</dbReference>
<sequence length="308" mass="31904">MITKDDIRGAAQRIAPYIRTTPVLRLEDGAFDVPGDTFLKLESLQVTGSFKPRGAFNRLLSEPVPPSGVITASGGNHGIAVAYAAQKLGARAEIYVPSLASALKRKMLTDLGAQIVVAGNTYVEALAASEVRAAQSGALQVHAFDDAATVAGQGTLAIELDAQLPDIDTVMVAVGGGGLIGGIAAWFSGRVKIVAVEPAQCPTLNRALQARVPVDVETGGIAADSLGCRRIGNVPFSILLEAVDDAILVPDEQIRHAQRVLWEKFRIASEPGGATAFAALVSGAYVRSPGEKIAVIVCGGNVDPASFA</sequence>
<evidence type="ECO:0000256" key="1">
    <source>
        <dbReference type="ARBA" id="ARBA00001933"/>
    </source>
</evidence>
<protein>
    <submittedName>
        <fullName evidence="5">Phenylserine dehydratase</fullName>
        <ecNumber evidence="5">4.2.1.-</ecNumber>
    </submittedName>
</protein>
<name>A0A5E5BY28_9BURK</name>
<evidence type="ECO:0000313" key="6">
    <source>
        <dbReference type="Proteomes" id="UP000382040"/>
    </source>
</evidence>
<gene>
    <name evidence="5" type="primary">psdht_2</name>
    <name evidence="5" type="ORF">PBR20603_04217</name>
</gene>
<feature type="domain" description="Tryptophan synthase beta chain-like PALP" evidence="4">
    <location>
        <begin position="15"/>
        <end position="299"/>
    </location>
</feature>
<keyword evidence="2" id="KW-0663">Pyridoxal phosphate</keyword>
<dbReference type="InterPro" id="IPR050147">
    <property type="entry name" value="Ser/Thr_Dehydratase"/>
</dbReference>
<dbReference type="InterPro" id="IPR001926">
    <property type="entry name" value="TrpB-like_PALP"/>
</dbReference>
<comment type="cofactor">
    <cofactor evidence="1">
        <name>pyridoxal 5'-phosphate</name>
        <dbReference type="ChEBI" id="CHEBI:597326"/>
    </cofactor>
</comment>
<dbReference type="RefSeq" id="WP_150561386.1">
    <property type="nucleotide sequence ID" value="NZ_CABPST010000014.1"/>
</dbReference>
<evidence type="ECO:0000313" key="5">
    <source>
        <dbReference type="EMBL" id="VVE90236.1"/>
    </source>
</evidence>